<evidence type="ECO:0000313" key="12">
    <source>
        <dbReference type="EMBL" id="KRT86346.1"/>
    </source>
</evidence>
<gene>
    <name evidence="12" type="ORF">AMK59_1587</name>
</gene>
<evidence type="ECO:0000259" key="11">
    <source>
        <dbReference type="PROSITE" id="PS50097"/>
    </source>
</evidence>
<keyword evidence="2" id="KW-0479">Metal-binding</keyword>
<dbReference type="InterPro" id="IPR000210">
    <property type="entry name" value="BTB/POZ_dom"/>
</dbReference>
<dbReference type="PANTHER" id="PTHR46105">
    <property type="entry name" value="AGAP004733-PA"/>
    <property type="match status" value="1"/>
</dbReference>
<proteinExistence type="predicted"/>
<dbReference type="Gene3D" id="3.30.710.10">
    <property type="entry name" value="Potassium Channel Kv1.1, Chain A"/>
    <property type="match status" value="1"/>
</dbReference>
<dbReference type="GO" id="GO:0008270">
    <property type="term" value="F:zinc ion binding"/>
    <property type="evidence" value="ECO:0007669"/>
    <property type="project" value="UniProtKB-KW"/>
</dbReference>
<dbReference type="OrthoDB" id="4845755at2759"/>
<evidence type="ECO:0000256" key="6">
    <source>
        <dbReference type="ARBA" id="ARBA00023015"/>
    </source>
</evidence>
<accession>A0A0T6BGC2</accession>
<evidence type="ECO:0000256" key="2">
    <source>
        <dbReference type="ARBA" id="ARBA00022723"/>
    </source>
</evidence>
<dbReference type="InterPro" id="IPR050457">
    <property type="entry name" value="ZnFinger_BTB_dom_contain"/>
</dbReference>
<dbReference type="AlphaFoldDB" id="A0A0T6BGC2"/>
<keyword evidence="6" id="KW-0805">Transcription regulation</keyword>
<evidence type="ECO:0000256" key="7">
    <source>
        <dbReference type="ARBA" id="ARBA00023125"/>
    </source>
</evidence>
<protein>
    <submittedName>
        <fullName evidence="12">BTB domain-containing protein</fullName>
    </submittedName>
</protein>
<keyword evidence="13" id="KW-1185">Reference proteome</keyword>
<organism evidence="12 13">
    <name type="scientific">Oryctes borbonicus</name>
    <dbReference type="NCBI Taxonomy" id="1629725"/>
    <lineage>
        <taxon>Eukaryota</taxon>
        <taxon>Metazoa</taxon>
        <taxon>Ecdysozoa</taxon>
        <taxon>Arthropoda</taxon>
        <taxon>Hexapoda</taxon>
        <taxon>Insecta</taxon>
        <taxon>Pterygota</taxon>
        <taxon>Neoptera</taxon>
        <taxon>Endopterygota</taxon>
        <taxon>Coleoptera</taxon>
        <taxon>Polyphaga</taxon>
        <taxon>Scarabaeiformia</taxon>
        <taxon>Scarabaeidae</taxon>
        <taxon>Dynastinae</taxon>
        <taxon>Oryctes</taxon>
    </lineage>
</organism>
<feature type="compositionally biased region" description="Basic and acidic residues" evidence="10">
    <location>
        <begin position="201"/>
        <end position="212"/>
    </location>
</feature>
<evidence type="ECO:0000256" key="8">
    <source>
        <dbReference type="ARBA" id="ARBA00023163"/>
    </source>
</evidence>
<keyword evidence="7" id="KW-0238">DNA-binding</keyword>
<dbReference type="PROSITE" id="PS50097">
    <property type="entry name" value="BTB"/>
    <property type="match status" value="1"/>
</dbReference>
<evidence type="ECO:0000313" key="13">
    <source>
        <dbReference type="Proteomes" id="UP000051574"/>
    </source>
</evidence>
<dbReference type="InterPro" id="IPR011333">
    <property type="entry name" value="SKP1/BTB/POZ_sf"/>
</dbReference>
<evidence type="ECO:0000256" key="5">
    <source>
        <dbReference type="ARBA" id="ARBA00022833"/>
    </source>
</evidence>
<dbReference type="GO" id="GO:0000978">
    <property type="term" value="F:RNA polymerase II cis-regulatory region sequence-specific DNA binding"/>
    <property type="evidence" value="ECO:0007669"/>
    <property type="project" value="TreeGrafter"/>
</dbReference>
<keyword evidence="3" id="KW-0677">Repeat</keyword>
<reference evidence="12 13" key="1">
    <citation type="submission" date="2015-09" db="EMBL/GenBank/DDBJ databases">
        <title>Draft genome of the scarab beetle Oryctes borbonicus.</title>
        <authorList>
            <person name="Meyer J.M."/>
            <person name="Markov G.V."/>
            <person name="Baskaran P."/>
            <person name="Herrmann M."/>
            <person name="Sommer R.J."/>
            <person name="Roedelsperger C."/>
        </authorList>
    </citation>
    <scope>NUCLEOTIDE SEQUENCE [LARGE SCALE GENOMIC DNA]</scope>
    <source>
        <strain evidence="12">OB123</strain>
        <tissue evidence="12">Whole animal</tissue>
    </source>
</reference>
<dbReference type="EMBL" id="LJIG01000594">
    <property type="protein sequence ID" value="KRT86346.1"/>
    <property type="molecule type" value="Genomic_DNA"/>
</dbReference>
<comment type="caution">
    <text evidence="12">The sequence shown here is derived from an EMBL/GenBank/DDBJ whole genome shotgun (WGS) entry which is preliminary data.</text>
</comment>
<dbReference type="SUPFAM" id="SSF54695">
    <property type="entry name" value="POZ domain"/>
    <property type="match status" value="1"/>
</dbReference>
<dbReference type="Pfam" id="PF00651">
    <property type="entry name" value="BTB"/>
    <property type="match status" value="1"/>
</dbReference>
<evidence type="ECO:0000256" key="9">
    <source>
        <dbReference type="ARBA" id="ARBA00023242"/>
    </source>
</evidence>
<evidence type="ECO:0000256" key="4">
    <source>
        <dbReference type="ARBA" id="ARBA00022771"/>
    </source>
</evidence>
<comment type="subcellular location">
    <subcellularLocation>
        <location evidence="1">Nucleus</location>
    </subcellularLocation>
</comment>
<dbReference type="CDD" id="cd18186">
    <property type="entry name" value="BTB_POZ_ZBTB_KLHL-like"/>
    <property type="match status" value="1"/>
</dbReference>
<dbReference type="SMART" id="SM00225">
    <property type="entry name" value="BTB"/>
    <property type="match status" value="1"/>
</dbReference>
<evidence type="ECO:0000256" key="1">
    <source>
        <dbReference type="ARBA" id="ARBA00004123"/>
    </source>
</evidence>
<keyword evidence="5" id="KW-0862">Zinc</keyword>
<sequence>MYSLYRAWLSLGPCGNLPGLAPLPIASAPLNLSATAQFSGAPDVTLQVGPTLTEFSAHRSVLSNHSGFFKAALANHTGPGPIAVPNVNVDEFSSLLTFMYTGYLDLNLANIYNILLATHILHMPRALEVCRNFLLHTQPMEHCSKLIKPIPSRKSVLPHPQIYPPMFCNLKKSEATPFRSIATASKEKLEISQPSTSRSSENVEVKREEKRLEKNKRKLERGGEKVIVDVA</sequence>
<dbReference type="Proteomes" id="UP000051574">
    <property type="component" value="Unassembled WGS sequence"/>
</dbReference>
<keyword evidence="4" id="KW-0863">Zinc-finger</keyword>
<dbReference type="GO" id="GO:0005634">
    <property type="term" value="C:nucleus"/>
    <property type="evidence" value="ECO:0007669"/>
    <property type="project" value="UniProtKB-SubCell"/>
</dbReference>
<evidence type="ECO:0000256" key="3">
    <source>
        <dbReference type="ARBA" id="ARBA00022737"/>
    </source>
</evidence>
<dbReference type="GO" id="GO:0000981">
    <property type="term" value="F:DNA-binding transcription factor activity, RNA polymerase II-specific"/>
    <property type="evidence" value="ECO:0007669"/>
    <property type="project" value="TreeGrafter"/>
</dbReference>
<feature type="region of interest" description="Disordered" evidence="10">
    <location>
        <begin position="186"/>
        <end position="231"/>
    </location>
</feature>
<feature type="compositionally biased region" description="Basic and acidic residues" evidence="10">
    <location>
        <begin position="220"/>
        <end position="231"/>
    </location>
</feature>
<name>A0A0T6BGC2_9SCAR</name>
<keyword evidence="9" id="KW-0539">Nucleus</keyword>
<keyword evidence="8" id="KW-0804">Transcription</keyword>
<feature type="non-terminal residue" evidence="12">
    <location>
        <position position="231"/>
    </location>
</feature>
<evidence type="ECO:0000256" key="10">
    <source>
        <dbReference type="SAM" id="MobiDB-lite"/>
    </source>
</evidence>
<feature type="domain" description="BTB" evidence="11">
    <location>
        <begin position="42"/>
        <end position="108"/>
    </location>
</feature>
<dbReference type="PANTHER" id="PTHR46105:SF5">
    <property type="entry name" value="ZINC FINGER AND BTB DOMAIN-CONTAINING PROTEIN 44 ISOFORM X1"/>
    <property type="match status" value="1"/>
</dbReference>